<keyword evidence="2" id="KW-1185">Reference proteome</keyword>
<organism evidence="1 2">
    <name type="scientific">Tetradesmus obliquus</name>
    <name type="common">Green alga</name>
    <name type="synonym">Acutodesmus obliquus</name>
    <dbReference type="NCBI Taxonomy" id="3088"/>
    <lineage>
        <taxon>Eukaryota</taxon>
        <taxon>Viridiplantae</taxon>
        <taxon>Chlorophyta</taxon>
        <taxon>core chlorophytes</taxon>
        <taxon>Chlorophyceae</taxon>
        <taxon>CS clade</taxon>
        <taxon>Sphaeropleales</taxon>
        <taxon>Scenedesmaceae</taxon>
        <taxon>Tetradesmus</taxon>
    </lineage>
</organism>
<dbReference type="Proteomes" id="UP000256970">
    <property type="component" value="Unassembled WGS sequence"/>
</dbReference>
<accession>A0A383W6Z0</accession>
<dbReference type="AlphaFoldDB" id="A0A383W6Z0"/>
<protein>
    <submittedName>
        <fullName evidence="1">Uncharacterized protein</fullName>
    </submittedName>
</protein>
<dbReference type="EMBL" id="FNXT01001171">
    <property type="protein sequence ID" value="SZX72879.1"/>
    <property type="molecule type" value="Genomic_DNA"/>
</dbReference>
<evidence type="ECO:0000313" key="1">
    <source>
        <dbReference type="EMBL" id="SZX72879.1"/>
    </source>
</evidence>
<proteinExistence type="predicted"/>
<gene>
    <name evidence="1" type="ORF">BQ4739_LOCUS13018</name>
</gene>
<sequence length="118" mass="13111">MTAALRTNSVDHAVAFASWLQQHAGLLQALQLQPLEEFDQHDDWLFEPAATALSGALLDQQQQLQGLRRFTLNSNYWAAGYSGVLLQLPTSLHMLDLSGGPGWMPDPDYQHVLSPITR</sequence>
<evidence type="ECO:0000313" key="2">
    <source>
        <dbReference type="Proteomes" id="UP000256970"/>
    </source>
</evidence>
<reference evidence="1 2" key="1">
    <citation type="submission" date="2016-10" db="EMBL/GenBank/DDBJ databases">
        <authorList>
            <person name="Cai Z."/>
        </authorList>
    </citation>
    <scope>NUCLEOTIDE SEQUENCE [LARGE SCALE GENOMIC DNA]</scope>
</reference>
<name>A0A383W6Z0_TETOB</name>